<dbReference type="EMBL" id="CZRL01000092">
    <property type="protein sequence ID" value="CUS52878.1"/>
    <property type="molecule type" value="Genomic_DNA"/>
</dbReference>
<name>A0A160TSZ2_9ZZZZ</name>
<organism evidence="2">
    <name type="scientific">hydrothermal vent metagenome</name>
    <dbReference type="NCBI Taxonomy" id="652676"/>
    <lineage>
        <taxon>unclassified sequences</taxon>
        <taxon>metagenomes</taxon>
        <taxon>ecological metagenomes</taxon>
    </lineage>
</organism>
<reference evidence="2" key="1">
    <citation type="submission" date="2015-10" db="EMBL/GenBank/DDBJ databases">
        <authorList>
            <person name="Gilbert D.G."/>
        </authorList>
    </citation>
    <scope>NUCLEOTIDE SEQUENCE</scope>
</reference>
<proteinExistence type="predicted"/>
<evidence type="ECO:0000313" key="2">
    <source>
        <dbReference type="EMBL" id="CUS52878.1"/>
    </source>
</evidence>
<evidence type="ECO:0000256" key="1">
    <source>
        <dbReference type="SAM" id="MobiDB-lite"/>
    </source>
</evidence>
<accession>A0A160TSZ2</accession>
<sequence length="43" mass="5034">MKYEENLDGKRKEKAQERKEKAQKTEESLFGKFGLLVTTSLLM</sequence>
<dbReference type="AlphaFoldDB" id="A0A160TSZ2"/>
<protein>
    <submittedName>
        <fullName evidence="2">Uncharacterized protein</fullName>
    </submittedName>
</protein>
<gene>
    <name evidence="2" type="ORF">MGWOODY_XGa1281</name>
</gene>
<feature type="region of interest" description="Disordered" evidence="1">
    <location>
        <begin position="1"/>
        <end position="23"/>
    </location>
</feature>